<feature type="transmembrane region" description="Helical" evidence="6">
    <location>
        <begin position="197"/>
        <end position="215"/>
    </location>
</feature>
<dbReference type="InterPro" id="IPR020846">
    <property type="entry name" value="MFS_dom"/>
</dbReference>
<name>A0ABM9MG92_9MYCO</name>
<dbReference type="Proteomes" id="UP001190466">
    <property type="component" value="Chromosome"/>
</dbReference>
<dbReference type="InterPro" id="IPR036259">
    <property type="entry name" value="MFS_trans_sf"/>
</dbReference>
<evidence type="ECO:0000256" key="3">
    <source>
        <dbReference type="ARBA" id="ARBA00022692"/>
    </source>
</evidence>
<dbReference type="PROSITE" id="PS50850">
    <property type="entry name" value="MFS"/>
    <property type="match status" value="1"/>
</dbReference>
<evidence type="ECO:0000313" key="8">
    <source>
        <dbReference type="EMBL" id="CAJ1584424.1"/>
    </source>
</evidence>
<protein>
    <submittedName>
        <fullName evidence="8">MDR family MFS transporter</fullName>
    </submittedName>
</protein>
<dbReference type="InterPro" id="IPR001958">
    <property type="entry name" value="Tet-R_TetA/multi-R_MdtG-like"/>
</dbReference>
<keyword evidence="9" id="KW-1185">Reference proteome</keyword>
<dbReference type="PANTHER" id="PTHR23501">
    <property type="entry name" value="MAJOR FACILITATOR SUPERFAMILY"/>
    <property type="match status" value="1"/>
</dbReference>
<dbReference type="SUPFAM" id="SSF103473">
    <property type="entry name" value="MFS general substrate transporter"/>
    <property type="match status" value="1"/>
</dbReference>
<sequence length="471" mass="49473">MKLRHDPRTAVLIALILTMALVAMDTTILATAVPQVVGDLGGFDQVGWVFSIYLLAQTVTIPIYGKLTDLYGRKPILVIGVAVFLLGSALSAGAWNMVSLIAFRAVQGIGAGAIGSTVQTVAGDLYTVAERGRIQGYLASVWGISAVIAPALGGLFAQYLSWRWIFLVNIPIGVFALYLILRDLHDDVERRPHRIDYLGSMLVLIAAGALILGLLQGGTTWSWGSPASIAVFTVAVVAGVALLFAERRAAEPILPSWLWRRRHTAASMAATATAGMMVIGLSVYLPNWGQVVLGLSPVAAGFVLAAMSITWPLASGISARIYLRIGFRNTALLGGVTAVAAAAGFTLLGPDAPVWQPVACTAVMGAGMGWLFSPLIVGLQNTVGWGQRGTITGGLMFSRFLGQSLGAAGFGAVANTVLRHQHDQPDAVAMHAATHAVFVGLLVAGAVSVLLLLFVPRRFPVHTPTPDEPAT</sequence>
<dbReference type="Gene3D" id="1.20.1250.20">
    <property type="entry name" value="MFS general substrate transporter like domains"/>
    <property type="match status" value="1"/>
</dbReference>
<feature type="transmembrane region" description="Helical" evidence="6">
    <location>
        <begin position="227"/>
        <end position="245"/>
    </location>
</feature>
<dbReference type="EMBL" id="OY726395">
    <property type="protein sequence ID" value="CAJ1584424.1"/>
    <property type="molecule type" value="Genomic_DNA"/>
</dbReference>
<feature type="transmembrane region" description="Helical" evidence="6">
    <location>
        <begin position="134"/>
        <end position="156"/>
    </location>
</feature>
<gene>
    <name evidence="8" type="ORF">MU0050_003174</name>
</gene>
<feature type="transmembrane region" description="Helical" evidence="6">
    <location>
        <begin position="354"/>
        <end position="379"/>
    </location>
</feature>
<dbReference type="InterPro" id="IPR011701">
    <property type="entry name" value="MFS"/>
</dbReference>
<evidence type="ECO:0000256" key="5">
    <source>
        <dbReference type="ARBA" id="ARBA00023136"/>
    </source>
</evidence>
<evidence type="ECO:0000256" key="6">
    <source>
        <dbReference type="SAM" id="Phobius"/>
    </source>
</evidence>
<dbReference type="PANTHER" id="PTHR23501:SF191">
    <property type="entry name" value="VACUOLAR BASIC AMINO ACID TRANSPORTER 4"/>
    <property type="match status" value="1"/>
</dbReference>
<evidence type="ECO:0000256" key="2">
    <source>
        <dbReference type="ARBA" id="ARBA00022448"/>
    </source>
</evidence>
<dbReference type="CDD" id="cd17502">
    <property type="entry name" value="MFS_Azr1_MDR_like"/>
    <property type="match status" value="1"/>
</dbReference>
<organism evidence="8 9">
    <name type="scientific">[Mycobacterium] wendilense</name>
    <dbReference type="NCBI Taxonomy" id="3064284"/>
    <lineage>
        <taxon>Bacteria</taxon>
        <taxon>Bacillati</taxon>
        <taxon>Actinomycetota</taxon>
        <taxon>Actinomycetes</taxon>
        <taxon>Mycobacteriales</taxon>
        <taxon>Mycobacteriaceae</taxon>
        <taxon>Mycolicibacter</taxon>
    </lineage>
</organism>
<comment type="subcellular location">
    <subcellularLocation>
        <location evidence="1">Cell inner membrane</location>
        <topology evidence="1">Multi-pass membrane protein</topology>
    </subcellularLocation>
</comment>
<keyword evidence="4 6" id="KW-1133">Transmembrane helix</keyword>
<feature type="transmembrane region" description="Helical" evidence="6">
    <location>
        <begin position="162"/>
        <end position="181"/>
    </location>
</feature>
<evidence type="ECO:0000259" key="7">
    <source>
        <dbReference type="PROSITE" id="PS50850"/>
    </source>
</evidence>
<feature type="transmembrane region" description="Helical" evidence="6">
    <location>
        <begin position="46"/>
        <end position="64"/>
    </location>
</feature>
<feature type="transmembrane region" description="Helical" evidence="6">
    <location>
        <begin position="101"/>
        <end position="122"/>
    </location>
</feature>
<dbReference type="PRINTS" id="PR01035">
    <property type="entry name" value="TCRTETA"/>
</dbReference>
<feature type="transmembrane region" description="Helical" evidence="6">
    <location>
        <begin position="430"/>
        <end position="455"/>
    </location>
</feature>
<feature type="transmembrane region" description="Helical" evidence="6">
    <location>
        <begin position="291"/>
        <end position="314"/>
    </location>
</feature>
<evidence type="ECO:0000256" key="1">
    <source>
        <dbReference type="ARBA" id="ARBA00004429"/>
    </source>
</evidence>
<dbReference type="RefSeq" id="WP_316510532.1">
    <property type="nucleotide sequence ID" value="NZ_OY726395.1"/>
</dbReference>
<dbReference type="Pfam" id="PF07690">
    <property type="entry name" value="MFS_1"/>
    <property type="match status" value="2"/>
</dbReference>
<feature type="domain" description="Major facilitator superfamily (MFS) profile" evidence="7">
    <location>
        <begin position="11"/>
        <end position="460"/>
    </location>
</feature>
<keyword evidence="2" id="KW-0813">Transport</keyword>
<feature type="transmembrane region" description="Helical" evidence="6">
    <location>
        <begin position="265"/>
        <end position="285"/>
    </location>
</feature>
<keyword evidence="5 6" id="KW-0472">Membrane</keyword>
<keyword evidence="3 6" id="KW-0812">Transmembrane</keyword>
<accession>A0ABM9MG92</accession>
<proteinExistence type="predicted"/>
<feature type="transmembrane region" description="Helical" evidence="6">
    <location>
        <begin position="76"/>
        <end position="95"/>
    </location>
</feature>
<evidence type="ECO:0000256" key="4">
    <source>
        <dbReference type="ARBA" id="ARBA00022989"/>
    </source>
</evidence>
<dbReference type="Gene3D" id="1.20.1720.10">
    <property type="entry name" value="Multidrug resistance protein D"/>
    <property type="match status" value="1"/>
</dbReference>
<reference evidence="8 9" key="1">
    <citation type="submission" date="2023-08" db="EMBL/GenBank/DDBJ databases">
        <authorList>
            <person name="Folkvardsen B D."/>
            <person name="Norman A."/>
        </authorList>
    </citation>
    <scope>NUCLEOTIDE SEQUENCE [LARGE SCALE GENOMIC DNA]</scope>
    <source>
        <strain evidence="8 9">Mu0050</strain>
    </source>
</reference>
<evidence type="ECO:0000313" key="9">
    <source>
        <dbReference type="Proteomes" id="UP001190466"/>
    </source>
</evidence>
<feature type="transmembrane region" description="Helical" evidence="6">
    <location>
        <begin position="326"/>
        <end position="348"/>
    </location>
</feature>
<feature type="transmembrane region" description="Helical" evidence="6">
    <location>
        <begin position="400"/>
        <end position="418"/>
    </location>
</feature>